<evidence type="ECO:0000256" key="1">
    <source>
        <dbReference type="SAM" id="MobiDB-lite"/>
    </source>
</evidence>
<sequence length="309" mass="30544">MPPSPAVPRRRALGLLLLTATAGCRVARHDAPLPRPSATPAPDPLPGLLTAARAREDALATAYAGAAAAASGARRELLLRTAADHRAHLAALVGPGSAAPSASPSVSSTPSPGSTSVAGPAELAREELASAAEDVRALAAAPPRVRRLLASVAASEQAHAALLASPVLPALPSPPALRPQPAEAAALQAALAGEHAAAWAYGVVAARVPARLASRARRDLAEHRAARDVLAAAVTAGGASPAAALPGYDVPAVAPAELAAGVEDRLAAAYLDLVEVTASPALLELGAAGAAACAVRAALWRGRTTAFPG</sequence>
<protein>
    <submittedName>
        <fullName evidence="3">Uncharacterized protein DUF4439</fullName>
    </submittedName>
</protein>
<dbReference type="Gene3D" id="1.20.1260.10">
    <property type="match status" value="1"/>
</dbReference>
<dbReference type="RefSeq" id="WP_165400270.1">
    <property type="nucleotide sequence ID" value="NZ_SGXD01000003.1"/>
</dbReference>
<dbReference type="InterPro" id="IPR029447">
    <property type="entry name" value="DUF4439"/>
</dbReference>
<dbReference type="SUPFAM" id="SSF47240">
    <property type="entry name" value="Ferritin-like"/>
    <property type="match status" value="1"/>
</dbReference>
<reference evidence="3 4" key="1">
    <citation type="submission" date="2019-02" db="EMBL/GenBank/DDBJ databases">
        <title>Genomic Encyclopedia of Type Strains, Phase IV (KMG-IV): sequencing the most valuable type-strain genomes for metagenomic binning, comparative biology and taxonomic classification.</title>
        <authorList>
            <person name="Goeker M."/>
        </authorList>
    </citation>
    <scope>NUCLEOTIDE SEQUENCE [LARGE SCALE GENOMIC DNA]</scope>
    <source>
        <strain evidence="3 4">DSM 45622</strain>
    </source>
</reference>
<evidence type="ECO:0000259" key="2">
    <source>
        <dbReference type="Pfam" id="PF14530"/>
    </source>
</evidence>
<organism evidence="3 4">
    <name type="scientific">Motilibacter rhizosphaerae</name>
    <dbReference type="NCBI Taxonomy" id="598652"/>
    <lineage>
        <taxon>Bacteria</taxon>
        <taxon>Bacillati</taxon>
        <taxon>Actinomycetota</taxon>
        <taxon>Actinomycetes</taxon>
        <taxon>Motilibacterales</taxon>
        <taxon>Motilibacteraceae</taxon>
        <taxon>Motilibacter</taxon>
    </lineage>
</organism>
<name>A0A4Q7NPJ1_9ACTN</name>
<dbReference type="Proteomes" id="UP000293638">
    <property type="component" value="Unassembled WGS sequence"/>
</dbReference>
<feature type="region of interest" description="Disordered" evidence="1">
    <location>
        <begin position="94"/>
        <end position="119"/>
    </location>
</feature>
<dbReference type="Pfam" id="PF14530">
    <property type="entry name" value="DUF4439"/>
    <property type="match status" value="1"/>
</dbReference>
<evidence type="ECO:0000313" key="4">
    <source>
        <dbReference type="Proteomes" id="UP000293638"/>
    </source>
</evidence>
<accession>A0A4Q7NPJ1</accession>
<keyword evidence="4" id="KW-1185">Reference proteome</keyword>
<proteinExistence type="predicted"/>
<comment type="caution">
    <text evidence="3">The sequence shown here is derived from an EMBL/GenBank/DDBJ whole genome shotgun (WGS) entry which is preliminary data.</text>
</comment>
<evidence type="ECO:0000313" key="3">
    <source>
        <dbReference type="EMBL" id="RZS86958.1"/>
    </source>
</evidence>
<feature type="domain" description="DUF4439" evidence="2">
    <location>
        <begin position="186"/>
        <end position="309"/>
    </location>
</feature>
<dbReference type="InterPro" id="IPR012347">
    <property type="entry name" value="Ferritin-like"/>
</dbReference>
<dbReference type="AlphaFoldDB" id="A0A4Q7NPJ1"/>
<gene>
    <name evidence="3" type="ORF">EV189_2377</name>
</gene>
<dbReference type="InterPro" id="IPR009078">
    <property type="entry name" value="Ferritin-like_SF"/>
</dbReference>
<dbReference type="EMBL" id="SGXD01000003">
    <property type="protein sequence ID" value="RZS86958.1"/>
    <property type="molecule type" value="Genomic_DNA"/>
</dbReference>